<dbReference type="RefSeq" id="WP_190454214.1">
    <property type="nucleotide sequence ID" value="NZ_JAMPLM010000001.1"/>
</dbReference>
<dbReference type="CDD" id="cd02980">
    <property type="entry name" value="TRX_Fd_family"/>
    <property type="match status" value="1"/>
</dbReference>
<dbReference type="Proteomes" id="UP001476950">
    <property type="component" value="Unassembled WGS sequence"/>
</dbReference>
<dbReference type="Gene3D" id="3.40.30.10">
    <property type="entry name" value="Glutaredoxin"/>
    <property type="match status" value="1"/>
</dbReference>
<evidence type="ECO:0000313" key="1">
    <source>
        <dbReference type="EMBL" id="MEP1057242.1"/>
    </source>
</evidence>
<reference evidence="1 2" key="1">
    <citation type="submission" date="2022-04" db="EMBL/GenBank/DDBJ databases">
        <title>Positive selection, recombination, and allopatry shape intraspecific diversity of widespread and dominant cyanobacteria.</title>
        <authorList>
            <person name="Wei J."/>
            <person name="Shu W."/>
            <person name="Hu C."/>
        </authorList>
    </citation>
    <scope>NUCLEOTIDE SEQUENCE [LARGE SCALE GENOMIC DNA]</scope>
    <source>
        <strain evidence="1 2">AS-A4</strain>
    </source>
</reference>
<name>A0ABV0KDU3_9CYAN</name>
<dbReference type="EMBL" id="JAMPLM010000001">
    <property type="protein sequence ID" value="MEP1057242.1"/>
    <property type="molecule type" value="Genomic_DNA"/>
</dbReference>
<gene>
    <name evidence="1" type="ORF">NDI38_02260</name>
</gene>
<dbReference type="InterPro" id="IPR036249">
    <property type="entry name" value="Thioredoxin-like_sf"/>
</dbReference>
<proteinExistence type="predicted"/>
<evidence type="ECO:0000313" key="2">
    <source>
        <dbReference type="Proteomes" id="UP001476950"/>
    </source>
</evidence>
<sequence>MSKPAQPVAVWHLEGRFLSLLVKDGKPKYMRLMTADGEYCIKLAKELRASVSATLVPGAWIQVWGEKKSGYKGYKTDATKLKAFRISTVAPGQAEPPLPVKAERPASATILVCQKSDCLKRGGKAVCHALEAALRDRNLTDQVTLRGTGCMKQCKAGPHVVFMPEKTRYSRVAARDVAALVDEQFPRDPQN</sequence>
<accession>A0ABV0KDU3</accession>
<organism evidence="1 2">
    <name type="scientific">Stenomitos frigidus AS-A4</name>
    <dbReference type="NCBI Taxonomy" id="2933935"/>
    <lineage>
        <taxon>Bacteria</taxon>
        <taxon>Bacillati</taxon>
        <taxon>Cyanobacteriota</taxon>
        <taxon>Cyanophyceae</taxon>
        <taxon>Leptolyngbyales</taxon>
        <taxon>Leptolyngbyaceae</taxon>
        <taxon>Stenomitos</taxon>
    </lineage>
</organism>
<dbReference type="SUPFAM" id="SSF52833">
    <property type="entry name" value="Thioredoxin-like"/>
    <property type="match status" value="1"/>
</dbReference>
<protein>
    <submittedName>
        <fullName evidence="1">(2Fe-2S) ferredoxin domain-containing protein</fullName>
    </submittedName>
</protein>
<comment type="caution">
    <text evidence="1">The sequence shown here is derived from an EMBL/GenBank/DDBJ whole genome shotgun (WGS) entry which is preliminary data.</text>
</comment>
<keyword evidence="2" id="KW-1185">Reference proteome</keyword>